<evidence type="ECO:0000313" key="2">
    <source>
        <dbReference type="Proteomes" id="UP000000268"/>
    </source>
</evidence>
<dbReference type="KEGG" id="amr:AM1_3781"/>
<gene>
    <name evidence="1" type="ordered locus">AM1_3781</name>
</gene>
<dbReference type="AlphaFoldDB" id="B0C5P7"/>
<dbReference type="STRING" id="329726.AM1_3781"/>
<dbReference type="HOGENOM" id="CLU_3245596_0_0_3"/>
<keyword evidence="2" id="KW-1185">Reference proteome</keyword>
<organism evidence="1 2">
    <name type="scientific">Acaryochloris marina (strain MBIC 11017)</name>
    <dbReference type="NCBI Taxonomy" id="329726"/>
    <lineage>
        <taxon>Bacteria</taxon>
        <taxon>Bacillati</taxon>
        <taxon>Cyanobacteriota</taxon>
        <taxon>Cyanophyceae</taxon>
        <taxon>Acaryochloridales</taxon>
        <taxon>Acaryochloridaceae</taxon>
        <taxon>Acaryochloris</taxon>
    </lineage>
</organism>
<proteinExistence type="predicted"/>
<reference evidence="1 2" key="1">
    <citation type="journal article" date="2008" name="Proc. Natl. Acad. Sci. U.S.A.">
        <title>Niche adaptation and genome expansion in the chlorophyll d-producing cyanobacterium Acaryochloris marina.</title>
        <authorList>
            <person name="Swingley W.D."/>
            <person name="Chen M."/>
            <person name="Cheung P.C."/>
            <person name="Conrad A.L."/>
            <person name="Dejesa L.C."/>
            <person name="Hao J."/>
            <person name="Honchak B.M."/>
            <person name="Karbach L.E."/>
            <person name="Kurdoglu A."/>
            <person name="Lahiri S."/>
            <person name="Mastrian S.D."/>
            <person name="Miyashita H."/>
            <person name="Page L."/>
            <person name="Ramakrishna P."/>
            <person name="Satoh S."/>
            <person name="Sattley W.M."/>
            <person name="Shimada Y."/>
            <person name="Taylor H.L."/>
            <person name="Tomo T."/>
            <person name="Tsuchiya T."/>
            <person name="Wang Z.T."/>
            <person name="Raymond J."/>
            <person name="Mimuro M."/>
            <person name="Blankenship R.E."/>
            <person name="Touchman J.W."/>
        </authorList>
    </citation>
    <scope>NUCLEOTIDE SEQUENCE [LARGE SCALE GENOMIC DNA]</scope>
    <source>
        <strain evidence="2">MBIC 11017</strain>
    </source>
</reference>
<dbReference type="Proteomes" id="UP000000268">
    <property type="component" value="Chromosome"/>
</dbReference>
<accession>B0C5P7</accession>
<evidence type="ECO:0000313" key="1">
    <source>
        <dbReference type="EMBL" id="ABW28768.1"/>
    </source>
</evidence>
<dbReference type="EMBL" id="CP000828">
    <property type="protein sequence ID" value="ABW28768.1"/>
    <property type="molecule type" value="Genomic_DNA"/>
</dbReference>
<name>B0C5P7_ACAM1</name>
<protein>
    <submittedName>
        <fullName evidence="1">Uncharacterized protein</fullName>
    </submittedName>
</protein>
<sequence>MGLNESGWVKVVVLVLGIADKGESDHPQKSILGIKQWEAFDR</sequence>